<dbReference type="EMBL" id="JAYKXN010000003">
    <property type="protein sequence ID" value="KAK7301429.1"/>
    <property type="molecule type" value="Genomic_DNA"/>
</dbReference>
<keyword evidence="1" id="KW-0677">Repeat</keyword>
<dbReference type="PANTHER" id="PTHR13561:SF20">
    <property type="entry name" value="DNA TOPOISOMERASE 2-BINDING PROTEIN 1"/>
    <property type="match status" value="1"/>
</dbReference>
<dbReference type="Pfam" id="PF12738">
    <property type="entry name" value="PTCB-BRCT"/>
    <property type="match status" value="1"/>
</dbReference>
<dbReference type="InterPro" id="IPR036420">
    <property type="entry name" value="BRCT_dom_sf"/>
</dbReference>
<feature type="compositionally biased region" description="Polar residues" evidence="2">
    <location>
        <begin position="603"/>
        <end position="622"/>
    </location>
</feature>
<protein>
    <recommendedName>
        <fullName evidence="4">BRCT domain-containing protein</fullName>
    </recommendedName>
</protein>
<sequence>MIAFLVFKLKDLVLWLNMVDICVHDCSYAPEGDKYKVAKHWGHIRIVTRKWFDQSIARRACLNEESFPVENGSASSHKVIMDLTVQHSQDKDIGKLQSATSSGASDSNIRAFSCAELMDRELEASQASQMPSVQSVVDAPLFAKEEDAEAPPLQADNELNLDGIVANDSESDDNDLYLSECRILLVGFEASEMRKLVNMVRRGGGSRYMSFNDRLTHIVVGNPTEMEKKDIRSLAALGVIYVVKTSWLEDCDRGKKEVPVLKRHTANDLLLPPIPKVSSVKGAATGYMPVDQRKASTFHQSSQTDRVDFGVAMPEYLEIKKKQKTDMGINVHSSSKAMGRTMLQNQLPDNRLRAQRTTQHDSSVQYAKSTNVFRGKIFCFSNLFPEERRAEIAEWISQGQGEIISGQTKQSVHYTIEDHGVTPMLTSDSRSLYISSHWIRSCLERPEEHALTFIWMIVNNRKASEKDGSLLDVDSHILYSPLPCRVPLPGFESFRFCVSQYEEKDRILLRNLCFVLGAKFVEKLTKKVTHLLCKFTNGPKYEAACKWGIRSVTSEWIFECVKQDQVVAINQFLPKEVTAQDLEAGICTVSQFPTQAVRMISDVPSQLSSQKQNSRNTENKNVASGVDNHEPDCKIPNTSSKKARLVEESCLYNKMSPAINSDIHVHDKNFSEDNMHKEAGLVCHAVPDVAAAIEDLLEQTSKIQDQRSPGQKGCEGSIYSSDPSVLSEDNSIPHTVVGLSKHWLNRSGRKDDGWEASLDRRAGIYDGFSETQTESQVVGYEEDLSGRQMLIDKVRTRSSTQ</sequence>
<proteinExistence type="predicted"/>
<dbReference type="PROSITE" id="PS50172">
    <property type="entry name" value="BRCT"/>
    <property type="match status" value="3"/>
</dbReference>
<keyword evidence="3" id="KW-0732">Signal</keyword>
<dbReference type="Proteomes" id="UP001359559">
    <property type="component" value="Unassembled WGS sequence"/>
</dbReference>
<feature type="region of interest" description="Disordered" evidence="2">
    <location>
        <begin position="701"/>
        <end position="730"/>
    </location>
</feature>
<dbReference type="SMART" id="SM00292">
    <property type="entry name" value="BRCT"/>
    <property type="match status" value="3"/>
</dbReference>
<dbReference type="CDD" id="cd17731">
    <property type="entry name" value="BRCT_TopBP1_rpt2_like"/>
    <property type="match status" value="1"/>
</dbReference>
<feature type="chain" id="PRO_5043038722" description="BRCT domain-containing protein" evidence="3">
    <location>
        <begin position="16"/>
        <end position="801"/>
    </location>
</feature>
<evidence type="ECO:0000256" key="1">
    <source>
        <dbReference type="ARBA" id="ARBA00022737"/>
    </source>
</evidence>
<feature type="domain" description="BRCT" evidence="4">
    <location>
        <begin position="368"/>
        <end position="445"/>
    </location>
</feature>
<dbReference type="GO" id="GO:0006270">
    <property type="term" value="P:DNA replication initiation"/>
    <property type="evidence" value="ECO:0007669"/>
    <property type="project" value="TreeGrafter"/>
</dbReference>
<evidence type="ECO:0000256" key="2">
    <source>
        <dbReference type="SAM" id="MobiDB-lite"/>
    </source>
</evidence>
<dbReference type="SUPFAM" id="SSF52113">
    <property type="entry name" value="BRCT domain"/>
    <property type="match status" value="4"/>
</dbReference>
<accession>A0AAN9PKT2</accession>
<evidence type="ECO:0000313" key="6">
    <source>
        <dbReference type="Proteomes" id="UP001359559"/>
    </source>
</evidence>
<feature type="region of interest" description="Disordered" evidence="2">
    <location>
        <begin position="603"/>
        <end position="638"/>
    </location>
</feature>
<dbReference type="Gene3D" id="3.40.50.10190">
    <property type="entry name" value="BRCT domain"/>
    <property type="match status" value="4"/>
</dbReference>
<dbReference type="InterPro" id="IPR001357">
    <property type="entry name" value="BRCT_dom"/>
</dbReference>
<dbReference type="AlphaFoldDB" id="A0AAN9PKT2"/>
<evidence type="ECO:0000256" key="3">
    <source>
        <dbReference type="SAM" id="SignalP"/>
    </source>
</evidence>
<dbReference type="FunFam" id="3.40.50.10190:FF:000052">
    <property type="entry name" value="Transcription coactivator"/>
    <property type="match status" value="1"/>
</dbReference>
<feature type="signal peptide" evidence="3">
    <location>
        <begin position="1"/>
        <end position="15"/>
    </location>
</feature>
<organism evidence="5 6">
    <name type="scientific">Clitoria ternatea</name>
    <name type="common">Butterfly pea</name>
    <dbReference type="NCBI Taxonomy" id="43366"/>
    <lineage>
        <taxon>Eukaryota</taxon>
        <taxon>Viridiplantae</taxon>
        <taxon>Streptophyta</taxon>
        <taxon>Embryophyta</taxon>
        <taxon>Tracheophyta</taxon>
        <taxon>Spermatophyta</taxon>
        <taxon>Magnoliopsida</taxon>
        <taxon>eudicotyledons</taxon>
        <taxon>Gunneridae</taxon>
        <taxon>Pentapetalae</taxon>
        <taxon>rosids</taxon>
        <taxon>fabids</taxon>
        <taxon>Fabales</taxon>
        <taxon>Fabaceae</taxon>
        <taxon>Papilionoideae</taxon>
        <taxon>50 kb inversion clade</taxon>
        <taxon>NPAAA clade</taxon>
        <taxon>indigoferoid/millettioid clade</taxon>
        <taxon>Phaseoleae</taxon>
        <taxon>Clitoria</taxon>
    </lineage>
</organism>
<keyword evidence="6" id="KW-1185">Reference proteome</keyword>
<dbReference type="PANTHER" id="PTHR13561">
    <property type="entry name" value="DNA REPLICATION REGULATOR DPB11-RELATED"/>
    <property type="match status" value="1"/>
</dbReference>
<feature type="compositionally biased region" description="Polar residues" evidence="2">
    <location>
        <begin position="718"/>
        <end position="730"/>
    </location>
</feature>
<name>A0AAN9PKT2_CLITE</name>
<evidence type="ECO:0000259" key="4">
    <source>
        <dbReference type="PROSITE" id="PS50172"/>
    </source>
</evidence>
<feature type="domain" description="BRCT" evidence="4">
    <location>
        <begin position="173"/>
        <end position="251"/>
    </location>
</feature>
<evidence type="ECO:0000313" key="5">
    <source>
        <dbReference type="EMBL" id="KAK7301429.1"/>
    </source>
</evidence>
<feature type="domain" description="BRCT" evidence="4">
    <location>
        <begin position="491"/>
        <end position="574"/>
    </location>
</feature>
<gene>
    <name evidence="5" type="ORF">RJT34_12293</name>
</gene>
<dbReference type="InterPro" id="IPR059215">
    <property type="entry name" value="BRCT2_TopBP1-like"/>
</dbReference>
<reference evidence="5 6" key="1">
    <citation type="submission" date="2024-01" db="EMBL/GenBank/DDBJ databases">
        <title>The genomes of 5 underutilized Papilionoideae crops provide insights into root nodulation and disease resistance.</title>
        <authorList>
            <person name="Yuan L."/>
        </authorList>
    </citation>
    <scope>NUCLEOTIDE SEQUENCE [LARGE SCALE GENOMIC DNA]</scope>
    <source>
        <strain evidence="5">LY-2023</strain>
        <tissue evidence="5">Leaf</tissue>
    </source>
</reference>
<dbReference type="GO" id="GO:0007095">
    <property type="term" value="P:mitotic G2 DNA damage checkpoint signaling"/>
    <property type="evidence" value="ECO:0007669"/>
    <property type="project" value="TreeGrafter"/>
</dbReference>
<comment type="caution">
    <text evidence="5">The sequence shown here is derived from an EMBL/GenBank/DDBJ whole genome shotgun (WGS) entry which is preliminary data.</text>
</comment>
<dbReference type="Pfam" id="PF00533">
    <property type="entry name" value="BRCT"/>
    <property type="match status" value="1"/>
</dbReference>
<dbReference type="GO" id="GO:0033314">
    <property type="term" value="P:mitotic DNA replication checkpoint signaling"/>
    <property type="evidence" value="ECO:0007669"/>
    <property type="project" value="TreeGrafter"/>
</dbReference>